<protein>
    <submittedName>
        <fullName evidence="1">Uncharacterized protein</fullName>
    </submittedName>
</protein>
<reference evidence="1" key="1">
    <citation type="journal article" date="2014" name="Int. J. Syst. Evol. Microbiol.">
        <title>Complete genome sequence of Corynebacterium casei LMG S-19264T (=DSM 44701T), isolated from a smear-ripened cheese.</title>
        <authorList>
            <consortium name="US DOE Joint Genome Institute (JGI-PGF)"/>
            <person name="Walter F."/>
            <person name="Albersmeier A."/>
            <person name="Kalinowski J."/>
            <person name="Ruckert C."/>
        </authorList>
    </citation>
    <scope>NUCLEOTIDE SEQUENCE</scope>
    <source>
        <strain evidence="1">CGMCC 1.15448</strain>
    </source>
</reference>
<dbReference type="EMBL" id="BMJC01000007">
    <property type="protein sequence ID" value="GGB23903.1"/>
    <property type="molecule type" value="Genomic_DNA"/>
</dbReference>
<sequence>MHSYPIYFRCYATEKIIRPTSMVTRNLLTEGWLRNTGRSDNNPHGFLIERWEIIDNHDLKVETR</sequence>
<dbReference type="Proteomes" id="UP000607559">
    <property type="component" value="Unassembled WGS sequence"/>
</dbReference>
<name>A0A8J2UJ30_9BACT</name>
<organism evidence="1 2">
    <name type="scientific">Puia dinghuensis</name>
    <dbReference type="NCBI Taxonomy" id="1792502"/>
    <lineage>
        <taxon>Bacteria</taxon>
        <taxon>Pseudomonadati</taxon>
        <taxon>Bacteroidota</taxon>
        <taxon>Chitinophagia</taxon>
        <taxon>Chitinophagales</taxon>
        <taxon>Chitinophagaceae</taxon>
        <taxon>Puia</taxon>
    </lineage>
</organism>
<evidence type="ECO:0000313" key="2">
    <source>
        <dbReference type="Proteomes" id="UP000607559"/>
    </source>
</evidence>
<reference evidence="1" key="2">
    <citation type="submission" date="2020-09" db="EMBL/GenBank/DDBJ databases">
        <authorList>
            <person name="Sun Q."/>
            <person name="Zhou Y."/>
        </authorList>
    </citation>
    <scope>NUCLEOTIDE SEQUENCE</scope>
    <source>
        <strain evidence="1">CGMCC 1.15448</strain>
    </source>
</reference>
<gene>
    <name evidence="1" type="ORF">GCM10011511_54750</name>
</gene>
<evidence type="ECO:0000313" key="1">
    <source>
        <dbReference type="EMBL" id="GGB23903.1"/>
    </source>
</evidence>
<dbReference type="RefSeq" id="WP_188937817.1">
    <property type="nucleotide sequence ID" value="NZ_BMJC01000007.1"/>
</dbReference>
<accession>A0A8J2UJ30</accession>
<comment type="caution">
    <text evidence="1">The sequence shown here is derived from an EMBL/GenBank/DDBJ whole genome shotgun (WGS) entry which is preliminary data.</text>
</comment>
<proteinExistence type="predicted"/>
<keyword evidence="2" id="KW-1185">Reference proteome</keyword>
<dbReference type="AlphaFoldDB" id="A0A8J2UJ30"/>